<keyword evidence="4" id="KW-1185">Reference proteome</keyword>
<feature type="region of interest" description="Disordered" evidence="2">
    <location>
        <begin position="481"/>
        <end position="504"/>
    </location>
</feature>
<feature type="region of interest" description="Disordered" evidence="2">
    <location>
        <begin position="561"/>
        <end position="674"/>
    </location>
</feature>
<sequence length="674" mass="73145">MAMPSGNAVISDKMQFPSNGGPGNGPAGEIHPRQWFPDERDGFISWLRGEFAAANAIIDSLCHHLRSISEPGEYDFVIGTIQQRRYNWNAVLHMQQYFSVAEVIFALQQVKIRKEQKRYEQPKIVEKDSKKIGQGYRQVHKVENVRDNHNSSSEHRSYESNSSEKEEEKSEKADQAEEKDAAVAEEKQGGDGSSCNSHTDFSLKSDGDPVGTNSDISEAETSKDSKGTGKDYLPKSTSSELHEKQKLHLAPKVFMGLETFDGKSVNVVEGMKLYEGIFEGSEVSKLFFLANEFRASGRRGELQGQAYVVSKRPMKGHGREMIQLGPPVADGPPEDDNTAGTSKDCKLEAIPNLLQDVIDRLLQLQIVSVKPDSCIIDFFNEGDHSHPQMYPPWYGRPVCVLFLTDCDMVFGRVIAADHPGDYRGSLKVSLASGSLLVVQGKSADFGKHAIPSLRKQRILVTFVKCQPKKSVTTENLRLSPAPVMATAPPPWGPQPSRPPSLARHPAGPKHFGVVPTTGVLPAPPIRSTHLPSPNGIQPLFVAAPVSPAVPFPAPVPLQPSSAAWQPVPPRHSPPRPPVPGTGVFLPPPGSGHSTQASQPEAGMAVAEGTVTVETTGPAESENYSEKTNNSTGGASPKGKSDGKVYKQECNGKLVGKDEQQSVKKKVSNKQSGTK</sequence>
<proteinExistence type="inferred from homology"/>
<feature type="compositionally biased region" description="Pro residues" evidence="2">
    <location>
        <begin position="566"/>
        <end position="589"/>
    </location>
</feature>
<evidence type="ECO:0000256" key="2">
    <source>
        <dbReference type="SAM" id="MobiDB-lite"/>
    </source>
</evidence>
<dbReference type="AlphaFoldDB" id="A0AAV7FCK1"/>
<dbReference type="GO" id="GO:0003729">
    <property type="term" value="F:mRNA binding"/>
    <property type="evidence" value="ECO:0007669"/>
    <property type="project" value="InterPro"/>
</dbReference>
<dbReference type="SUPFAM" id="SSF51197">
    <property type="entry name" value="Clavaminate synthase-like"/>
    <property type="match status" value="1"/>
</dbReference>
<evidence type="ECO:0008006" key="5">
    <source>
        <dbReference type="Google" id="ProtNLM"/>
    </source>
</evidence>
<comment type="similarity">
    <text evidence="1">Belongs to the alkB family.</text>
</comment>
<dbReference type="InterPro" id="IPR037151">
    <property type="entry name" value="AlkB-like_sf"/>
</dbReference>
<feature type="compositionally biased region" description="Basic and acidic residues" evidence="2">
    <location>
        <begin position="140"/>
        <end position="189"/>
    </location>
</feature>
<dbReference type="GO" id="GO:0006402">
    <property type="term" value="P:mRNA catabolic process"/>
    <property type="evidence" value="ECO:0007669"/>
    <property type="project" value="InterPro"/>
</dbReference>
<comment type="caution">
    <text evidence="3">The sequence shown here is derived from an EMBL/GenBank/DDBJ whole genome shotgun (WGS) entry which is preliminary data.</text>
</comment>
<dbReference type="InterPro" id="IPR044842">
    <property type="entry name" value="ALKBH9B/ALKBH10B-like"/>
</dbReference>
<feature type="region of interest" description="Disordered" evidence="2">
    <location>
        <begin position="124"/>
        <end position="244"/>
    </location>
</feature>
<dbReference type="EMBL" id="JAINDJ010000002">
    <property type="protein sequence ID" value="KAG9457323.1"/>
    <property type="molecule type" value="Genomic_DNA"/>
</dbReference>
<reference evidence="3 4" key="1">
    <citation type="submission" date="2021-07" db="EMBL/GenBank/DDBJ databases">
        <title>The Aristolochia fimbriata genome: insights into angiosperm evolution, floral development and chemical biosynthesis.</title>
        <authorList>
            <person name="Jiao Y."/>
        </authorList>
    </citation>
    <scope>NUCLEOTIDE SEQUENCE [LARGE SCALE GENOMIC DNA]</scope>
    <source>
        <strain evidence="3">IBCAS-2021</strain>
        <tissue evidence="3">Leaf</tissue>
    </source>
</reference>
<dbReference type="PANTHER" id="PTHR31447:SF0">
    <property type="entry name" value="HYDROXYPROLINE-RICH GLYCOPROTEIN FAMILY PROTEIN"/>
    <property type="match status" value="1"/>
</dbReference>
<protein>
    <recommendedName>
        <fullName evidence="5">Hydroxyproline-rich glycoprotein family protein</fullName>
    </recommendedName>
</protein>
<evidence type="ECO:0000313" key="4">
    <source>
        <dbReference type="Proteomes" id="UP000825729"/>
    </source>
</evidence>
<evidence type="ECO:0000313" key="3">
    <source>
        <dbReference type="EMBL" id="KAG9457323.1"/>
    </source>
</evidence>
<feature type="compositionally biased region" description="Low complexity" evidence="2">
    <location>
        <begin position="604"/>
        <end position="619"/>
    </location>
</feature>
<dbReference type="PANTHER" id="PTHR31447">
    <property type="entry name" value="HYDROXYPROLINE-RICH GLYCOPROTEIN FAMILY PROTEIN-RELATED"/>
    <property type="match status" value="1"/>
</dbReference>
<feature type="compositionally biased region" description="Basic and acidic residues" evidence="2">
    <location>
        <begin position="220"/>
        <end position="233"/>
    </location>
</feature>
<dbReference type="GO" id="GO:0032451">
    <property type="term" value="F:demethylase activity"/>
    <property type="evidence" value="ECO:0007669"/>
    <property type="project" value="InterPro"/>
</dbReference>
<accession>A0AAV7FCK1</accession>
<name>A0AAV7FCK1_ARIFI</name>
<evidence type="ECO:0000256" key="1">
    <source>
        <dbReference type="ARBA" id="ARBA00007879"/>
    </source>
</evidence>
<feature type="compositionally biased region" description="Pro residues" evidence="2">
    <location>
        <begin position="487"/>
        <end position="498"/>
    </location>
</feature>
<organism evidence="3 4">
    <name type="scientific">Aristolochia fimbriata</name>
    <name type="common">White veined hardy Dutchman's pipe vine</name>
    <dbReference type="NCBI Taxonomy" id="158543"/>
    <lineage>
        <taxon>Eukaryota</taxon>
        <taxon>Viridiplantae</taxon>
        <taxon>Streptophyta</taxon>
        <taxon>Embryophyta</taxon>
        <taxon>Tracheophyta</taxon>
        <taxon>Spermatophyta</taxon>
        <taxon>Magnoliopsida</taxon>
        <taxon>Magnoliidae</taxon>
        <taxon>Piperales</taxon>
        <taxon>Aristolochiaceae</taxon>
        <taxon>Aristolochia</taxon>
    </lineage>
</organism>
<dbReference type="Proteomes" id="UP000825729">
    <property type="component" value="Unassembled WGS sequence"/>
</dbReference>
<dbReference type="Gene3D" id="2.60.120.590">
    <property type="entry name" value="Alpha-ketoglutarate-dependent dioxygenase AlkB-like"/>
    <property type="match status" value="1"/>
</dbReference>
<gene>
    <name evidence="3" type="ORF">H6P81_001831</name>
</gene>